<gene>
    <name evidence="1" type="ORF">HI921_07965</name>
</gene>
<sequence length="209" mass="24308">MLKKVRKQVTIPQELEKRGIEEKLNFSEVLTDALNNILFGRSKNEMTELKKMEFNELIKAFEISQGGNYKNLTNISTVNDVFDDIFRVLLVLSNIVGTYISLTNDNYRTQTDNYYTQKLKRITFIVDVESSEKSFQEWTNLMINLPIDTKISIDLTNNQRENLIISIRSFGAVIEELSKPMSYLDSDVNVNYTYATDRLKFGINKLYEI</sequence>
<organism evidence="1 2">
    <name type="scientific">Enterococcus mundtii</name>
    <dbReference type="NCBI Taxonomy" id="53346"/>
    <lineage>
        <taxon>Bacteria</taxon>
        <taxon>Bacillati</taxon>
        <taxon>Bacillota</taxon>
        <taxon>Bacilli</taxon>
        <taxon>Lactobacillales</taxon>
        <taxon>Enterococcaceae</taxon>
        <taxon>Enterococcus</taxon>
    </lineage>
</organism>
<name>A0A848MWN2_ENTMU</name>
<reference evidence="1 2" key="1">
    <citation type="submission" date="2020-04" db="EMBL/GenBank/DDBJ databases">
        <authorList>
            <person name="Abaymova A."/>
            <person name="Teymurazov M."/>
            <person name="Tazyna O."/>
            <person name="Chatushin Y."/>
            <person name="Svetoch E."/>
            <person name="Pereligyn V."/>
            <person name="Pohylenko V."/>
            <person name="Platonov M."/>
            <person name="Kartsev N."/>
            <person name="Skryabin Y."/>
            <person name="Sizova A."/>
            <person name="Solomentsev V."/>
            <person name="Kislichkina A."/>
            <person name="Bogun A."/>
        </authorList>
    </citation>
    <scope>NUCLEOTIDE SEQUENCE [LARGE SCALE GENOMIC DNA]</scope>
    <source>
        <strain evidence="2">SCPM-O-B-8398 (E28)</strain>
    </source>
</reference>
<protein>
    <submittedName>
        <fullName evidence="1">Uncharacterized protein</fullName>
    </submittedName>
</protein>
<proteinExistence type="predicted"/>
<evidence type="ECO:0000313" key="1">
    <source>
        <dbReference type="EMBL" id="NMP58398.1"/>
    </source>
</evidence>
<accession>A0A848MWN2</accession>
<evidence type="ECO:0000313" key="2">
    <source>
        <dbReference type="Proteomes" id="UP000557857"/>
    </source>
</evidence>
<dbReference type="EMBL" id="JABCAG010000019">
    <property type="protein sequence ID" value="NMP58398.1"/>
    <property type="molecule type" value="Genomic_DNA"/>
</dbReference>
<comment type="caution">
    <text evidence="1">The sequence shown here is derived from an EMBL/GenBank/DDBJ whole genome shotgun (WGS) entry which is preliminary data.</text>
</comment>
<dbReference type="RefSeq" id="WP_169058599.1">
    <property type="nucleotide sequence ID" value="NZ_JABCAG010000019.1"/>
</dbReference>
<dbReference type="AlphaFoldDB" id="A0A848MWN2"/>
<dbReference type="Proteomes" id="UP000557857">
    <property type="component" value="Unassembled WGS sequence"/>
</dbReference>